<dbReference type="EMBL" id="CP040818">
    <property type="protein sequence ID" value="QDL91606.1"/>
    <property type="molecule type" value="Genomic_DNA"/>
</dbReference>
<evidence type="ECO:0000313" key="2">
    <source>
        <dbReference type="EMBL" id="QDL91606.1"/>
    </source>
</evidence>
<dbReference type="Gene3D" id="2.30.30.40">
    <property type="entry name" value="SH3 Domains"/>
    <property type="match status" value="1"/>
</dbReference>
<name>A0A5B8FS59_9RHOB</name>
<evidence type="ECO:0008006" key="4">
    <source>
        <dbReference type="Google" id="ProtNLM"/>
    </source>
</evidence>
<dbReference type="KEGG" id="ppru:FDP22_07275"/>
<evidence type="ECO:0000313" key="3">
    <source>
        <dbReference type="Proteomes" id="UP000305888"/>
    </source>
</evidence>
<sequence length="165" mass="18221">MRILAAVLLIGVAGATLAETVPTTIGPVTHMPLPRFVSLKTEANARRGPGLDHRVDWIFKRRHMPLKVVAEFDNWRKVVDADGTGGWVHYTLLRGARTVVVRAPETMLHELASDNSLPVAVAKQGVIGDLESCKALWCQIDANGYEGWVRKDDIWGVDDTEIDLD</sequence>
<dbReference type="InterPro" id="IPR010466">
    <property type="entry name" value="DUF1058"/>
</dbReference>
<feature type="signal peptide" evidence="1">
    <location>
        <begin position="1"/>
        <end position="18"/>
    </location>
</feature>
<dbReference type="RefSeq" id="WP_138572340.1">
    <property type="nucleotide sequence ID" value="NZ_CP040818.1"/>
</dbReference>
<protein>
    <recommendedName>
        <fullName evidence="4">Aspartyl-trna synthetase</fullName>
    </recommendedName>
</protein>
<gene>
    <name evidence="2" type="ORF">FDP22_07275</name>
</gene>
<dbReference type="AlphaFoldDB" id="A0A5B8FS59"/>
<organism evidence="2 3">
    <name type="scientific">Paroceanicella profunda</name>
    <dbReference type="NCBI Taxonomy" id="2579971"/>
    <lineage>
        <taxon>Bacteria</taxon>
        <taxon>Pseudomonadati</taxon>
        <taxon>Pseudomonadota</taxon>
        <taxon>Alphaproteobacteria</taxon>
        <taxon>Rhodobacterales</taxon>
        <taxon>Paracoccaceae</taxon>
        <taxon>Paroceanicella</taxon>
    </lineage>
</organism>
<reference evidence="2 3" key="1">
    <citation type="submission" date="2019-06" db="EMBL/GenBank/DDBJ databases">
        <title>Genome sequence of Rhodobacteraceae bacterium D4M1.</title>
        <authorList>
            <person name="Cao J."/>
        </authorList>
    </citation>
    <scope>NUCLEOTIDE SEQUENCE [LARGE SCALE GENOMIC DNA]</scope>
    <source>
        <strain evidence="2 3">D4M1</strain>
    </source>
</reference>
<keyword evidence="3" id="KW-1185">Reference proteome</keyword>
<dbReference type="Pfam" id="PF06347">
    <property type="entry name" value="SH3_4"/>
    <property type="match status" value="2"/>
</dbReference>
<feature type="chain" id="PRO_5023111228" description="Aspartyl-trna synthetase" evidence="1">
    <location>
        <begin position="19"/>
        <end position="165"/>
    </location>
</feature>
<keyword evidence="1" id="KW-0732">Signal</keyword>
<accession>A0A5B8FS59</accession>
<dbReference type="Proteomes" id="UP000305888">
    <property type="component" value="Chromosome"/>
</dbReference>
<evidence type="ECO:0000256" key="1">
    <source>
        <dbReference type="SAM" id="SignalP"/>
    </source>
</evidence>
<proteinExistence type="predicted"/>
<dbReference type="OrthoDB" id="9810773at2"/>